<dbReference type="InterPro" id="IPR011059">
    <property type="entry name" value="Metal-dep_hydrolase_composite"/>
</dbReference>
<dbReference type="InterPro" id="IPR002195">
    <property type="entry name" value="Dihydroorotase_CS"/>
</dbReference>
<evidence type="ECO:0000256" key="8">
    <source>
        <dbReference type="HAMAP-Rule" id="MF_01645"/>
    </source>
</evidence>
<dbReference type="GO" id="GO:0008270">
    <property type="term" value="F:zinc ion binding"/>
    <property type="evidence" value="ECO:0007669"/>
    <property type="project" value="InterPro"/>
</dbReference>
<dbReference type="InterPro" id="IPR047604">
    <property type="entry name" value="Allantoinase_bact"/>
</dbReference>
<feature type="binding site" description="via carbamate group" evidence="8">
    <location>
        <position position="146"/>
    </location>
    <ligand>
        <name>Zn(2+)</name>
        <dbReference type="ChEBI" id="CHEBI:29105"/>
        <label>2</label>
    </ligand>
</feature>
<comment type="cofactor">
    <cofactor evidence="8">
        <name>Zn(2+)</name>
        <dbReference type="ChEBI" id="CHEBI:29105"/>
    </cofactor>
    <text evidence="8">Binds 2 Zn(2+) ions per subunit.</text>
</comment>
<sequence length="473" mass="51078">MLEWIIRQAQIVRPQGVLQADLGIAEGKIARLEPEIAEPARQEIRAEGLHLFPGTIDVHVHFNQPGHTDWEGIASGSAALAAGGGTLFVDMPLNSVPCTLDAESFDLKLAAMRSLSATDFALWGGLTPGNLEHLPELAARGVVGFKAFMSNSGLPEFPSCDVATLYEGMKVAAELGLPVAVHAESDALTAHLTRTLRAQGKTTWHDYLASRPVFTELEAIAQALILARETECKLHIVHISSGSGVALAAEAKAQGVDVSLETCPHYLAFSEADLERLASREVAGLRFSALTKCAPPLRSELERELLWSQVLEGKVDLIGSDHSPSPAHLKQGQDAFAQWGGVAGVQSTLGVLLREGWHRRGLPLEAIASLLAEAPARRFGLEGKGRLEPGYDADFTLADLQQSFTLQPEDLFYRHKLSPYLGQSFIGKVQRTFIRGQPVFADGMVRPVADPTLIRPRVELPPSPASFDPKESP</sequence>
<evidence type="ECO:0000313" key="11">
    <source>
        <dbReference type="Proteomes" id="UP000266178"/>
    </source>
</evidence>
<comment type="similarity">
    <text evidence="8">Belongs to the metallo-dependent hydrolases superfamily. Allantoinase family.</text>
</comment>
<dbReference type="NCBIfam" id="NF004839">
    <property type="entry name" value="PRK06189.1"/>
    <property type="match status" value="1"/>
</dbReference>
<dbReference type="GO" id="GO:0004038">
    <property type="term" value="F:allantoinase activity"/>
    <property type="evidence" value="ECO:0007669"/>
    <property type="project" value="UniProtKB-UniRule"/>
</dbReference>
<evidence type="ECO:0000256" key="1">
    <source>
        <dbReference type="ARBA" id="ARBA00002368"/>
    </source>
</evidence>
<evidence type="ECO:0000313" key="10">
    <source>
        <dbReference type="EMBL" id="RIH92871.1"/>
    </source>
</evidence>
<keyword evidence="11" id="KW-1185">Reference proteome</keyword>
<dbReference type="EC" id="3.5.2.5" evidence="8"/>
<dbReference type="AlphaFoldDB" id="A0A399FDH5"/>
<evidence type="ECO:0000256" key="7">
    <source>
        <dbReference type="ARBA" id="ARBA00022833"/>
    </source>
</evidence>
<keyword evidence="4 8" id="KW-0659">Purine metabolism</keyword>
<dbReference type="GO" id="GO:0050897">
    <property type="term" value="F:cobalt ion binding"/>
    <property type="evidence" value="ECO:0007669"/>
    <property type="project" value="InterPro"/>
</dbReference>
<evidence type="ECO:0000259" key="9">
    <source>
        <dbReference type="Pfam" id="PF01979"/>
    </source>
</evidence>
<protein>
    <recommendedName>
        <fullName evidence="8">Allantoinase</fullName>
        <ecNumber evidence="8">3.5.2.5</ecNumber>
    </recommendedName>
    <alternativeName>
        <fullName evidence="8">Allantoin-utilizing enzyme</fullName>
    </alternativeName>
</protein>
<accession>A0A399FDH5</accession>
<feature type="binding site" evidence="8">
    <location>
        <position position="59"/>
    </location>
    <ligand>
        <name>Zn(2+)</name>
        <dbReference type="ChEBI" id="CHEBI:29105"/>
        <label>1</label>
    </ligand>
</feature>
<gene>
    <name evidence="8 10" type="primary">allB</name>
    <name evidence="10" type="ORF">Mgrana_01146</name>
</gene>
<feature type="modified residue" description="N6-carboxylysine" evidence="8">
    <location>
        <position position="146"/>
    </location>
</feature>
<dbReference type="SUPFAM" id="SSF51338">
    <property type="entry name" value="Composite domain of metallo-dependent hydrolases"/>
    <property type="match status" value="1"/>
</dbReference>
<dbReference type="PANTHER" id="PTHR43668:SF4">
    <property type="entry name" value="ALLANTOINASE"/>
    <property type="match status" value="1"/>
</dbReference>
<dbReference type="UniPathway" id="UPA00395">
    <property type="reaction ID" value="UER00653"/>
</dbReference>
<organism evidence="10 11">
    <name type="scientific">Meiothermus granaticius NBRC 107808</name>
    <dbReference type="NCBI Taxonomy" id="1227551"/>
    <lineage>
        <taxon>Bacteria</taxon>
        <taxon>Thermotogati</taxon>
        <taxon>Deinococcota</taxon>
        <taxon>Deinococci</taxon>
        <taxon>Thermales</taxon>
        <taxon>Thermaceae</taxon>
        <taxon>Meiothermus</taxon>
    </lineage>
</organism>
<dbReference type="RefSeq" id="WP_119356656.1">
    <property type="nucleotide sequence ID" value="NZ_BJXM01000006.1"/>
</dbReference>
<comment type="PTM">
    <text evidence="8">Carboxylation allows a single lysine to coordinate two zinc ions.</text>
</comment>
<evidence type="ECO:0000256" key="5">
    <source>
        <dbReference type="ARBA" id="ARBA00022723"/>
    </source>
</evidence>
<feature type="domain" description="Amidohydrolase-related" evidence="9">
    <location>
        <begin position="51"/>
        <end position="439"/>
    </location>
</feature>
<feature type="binding site" evidence="8">
    <location>
        <position position="61"/>
    </location>
    <ligand>
        <name>Zn(2+)</name>
        <dbReference type="ChEBI" id="CHEBI:29105"/>
        <label>1</label>
    </ligand>
</feature>
<dbReference type="PANTHER" id="PTHR43668">
    <property type="entry name" value="ALLANTOINASE"/>
    <property type="match status" value="1"/>
</dbReference>
<keyword evidence="7 8" id="KW-0862">Zinc</keyword>
<comment type="similarity">
    <text evidence="2">Belongs to the metallo-dependent hydrolases superfamily. DHOase family. Class I DHOase subfamily.</text>
</comment>
<dbReference type="OrthoDB" id="9765462at2"/>
<dbReference type="GO" id="GO:0006145">
    <property type="term" value="P:purine nucleobase catabolic process"/>
    <property type="evidence" value="ECO:0007669"/>
    <property type="project" value="TreeGrafter"/>
</dbReference>
<proteinExistence type="inferred from homology"/>
<dbReference type="SUPFAM" id="SSF51556">
    <property type="entry name" value="Metallo-dependent hydrolases"/>
    <property type="match status" value="1"/>
</dbReference>
<dbReference type="NCBIfam" id="TIGR03178">
    <property type="entry name" value="allantoinase"/>
    <property type="match status" value="1"/>
</dbReference>
<evidence type="ECO:0000256" key="6">
    <source>
        <dbReference type="ARBA" id="ARBA00022801"/>
    </source>
</evidence>
<keyword evidence="6 8" id="KW-0378">Hydrolase</keyword>
<dbReference type="HAMAP" id="MF_01645">
    <property type="entry name" value="Hydantoinase"/>
    <property type="match status" value="1"/>
</dbReference>
<dbReference type="InterPro" id="IPR050138">
    <property type="entry name" value="DHOase/Allantoinase_Hydrolase"/>
</dbReference>
<evidence type="ECO:0000256" key="4">
    <source>
        <dbReference type="ARBA" id="ARBA00022631"/>
    </source>
</evidence>
<name>A0A399FDH5_9DEIN</name>
<dbReference type="Gene3D" id="2.30.40.10">
    <property type="entry name" value="Urease, subunit C, domain 1"/>
    <property type="match status" value="1"/>
</dbReference>
<evidence type="ECO:0000256" key="2">
    <source>
        <dbReference type="ARBA" id="ARBA00010286"/>
    </source>
</evidence>
<keyword evidence="5 8" id="KW-0479">Metal-binding</keyword>
<dbReference type="InterPro" id="IPR017593">
    <property type="entry name" value="Allantoinase"/>
</dbReference>
<evidence type="ECO:0000256" key="3">
    <source>
        <dbReference type="ARBA" id="ARBA00011881"/>
    </source>
</evidence>
<comment type="function">
    <text evidence="8">Catalyzes the conversion of allantoin (5-ureidohydantoin) to allantoic acid by hydrolytic cleavage of the five-member hydantoin ring.</text>
</comment>
<dbReference type="GO" id="GO:0005737">
    <property type="term" value="C:cytoplasm"/>
    <property type="evidence" value="ECO:0007669"/>
    <property type="project" value="TreeGrafter"/>
</dbReference>
<dbReference type="GO" id="GO:0000256">
    <property type="term" value="P:allantoin catabolic process"/>
    <property type="evidence" value="ECO:0007669"/>
    <property type="project" value="UniProtKB-UniRule"/>
</dbReference>
<feature type="binding site" evidence="8">
    <location>
        <position position="321"/>
    </location>
    <ligand>
        <name>Zn(2+)</name>
        <dbReference type="ChEBI" id="CHEBI:29105"/>
        <label>1</label>
    </ligand>
</feature>
<dbReference type="InterPro" id="IPR032466">
    <property type="entry name" value="Metal_Hydrolase"/>
</dbReference>
<comment type="caution">
    <text evidence="10">The sequence shown here is derived from an EMBL/GenBank/DDBJ whole genome shotgun (WGS) entry which is preliminary data.</text>
</comment>
<dbReference type="InterPro" id="IPR006680">
    <property type="entry name" value="Amidohydro-rel"/>
</dbReference>
<dbReference type="EMBL" id="QWLB01000012">
    <property type="protein sequence ID" value="RIH92871.1"/>
    <property type="molecule type" value="Genomic_DNA"/>
</dbReference>
<comment type="subunit">
    <text evidence="3 8">Homotetramer.</text>
</comment>
<dbReference type="Proteomes" id="UP000266178">
    <property type="component" value="Unassembled WGS sequence"/>
</dbReference>
<feature type="binding site" description="via carbamate group" evidence="8">
    <location>
        <position position="146"/>
    </location>
    <ligand>
        <name>Zn(2+)</name>
        <dbReference type="ChEBI" id="CHEBI:29105"/>
        <label>1</label>
    </ligand>
</feature>
<comment type="catalytic activity">
    <reaction evidence="8">
        <text>(S)-allantoin + H2O = allantoate + H(+)</text>
        <dbReference type="Rhea" id="RHEA:17029"/>
        <dbReference type="ChEBI" id="CHEBI:15377"/>
        <dbReference type="ChEBI" id="CHEBI:15378"/>
        <dbReference type="ChEBI" id="CHEBI:15678"/>
        <dbReference type="ChEBI" id="CHEBI:17536"/>
        <dbReference type="EC" id="3.5.2.5"/>
    </reaction>
</comment>
<dbReference type="Gene3D" id="3.20.20.140">
    <property type="entry name" value="Metal-dependent hydrolases"/>
    <property type="match status" value="1"/>
</dbReference>
<comment type="pathway">
    <text evidence="8">Nitrogen metabolism; (S)-allantoin degradation; allantoate from (S)-allantoin: step 1/1.</text>
</comment>
<feature type="binding site" evidence="8">
    <location>
        <position position="182"/>
    </location>
    <ligand>
        <name>Zn(2+)</name>
        <dbReference type="ChEBI" id="CHEBI:29105"/>
        <label>2</label>
    </ligand>
</feature>
<feature type="binding site" evidence="8">
    <location>
        <position position="238"/>
    </location>
    <ligand>
        <name>Zn(2+)</name>
        <dbReference type="ChEBI" id="CHEBI:29105"/>
        <label>2</label>
    </ligand>
</feature>
<reference evidence="10 11" key="1">
    <citation type="submission" date="2018-08" db="EMBL/GenBank/DDBJ databases">
        <title>Meiothermus granaticius genome AF-68 sequencing project.</title>
        <authorList>
            <person name="Da Costa M.S."/>
            <person name="Albuquerque L."/>
            <person name="Raposo P."/>
            <person name="Froufe H.J.C."/>
            <person name="Barroso C.S."/>
            <person name="Egas C."/>
        </authorList>
    </citation>
    <scope>NUCLEOTIDE SEQUENCE [LARGE SCALE GENOMIC DNA]</scope>
    <source>
        <strain evidence="10 11">AF-68</strain>
    </source>
</reference>
<dbReference type="PROSITE" id="PS00482">
    <property type="entry name" value="DIHYDROOROTASE_1"/>
    <property type="match status" value="1"/>
</dbReference>
<comment type="function">
    <text evidence="1">Catalyzes the reversible cyclization of carbamoyl aspartate to dihydroorotate.</text>
</comment>
<dbReference type="Pfam" id="PF01979">
    <property type="entry name" value="Amidohydro_1"/>
    <property type="match status" value="1"/>
</dbReference>